<accession>A0A1I2RQG4</accession>
<dbReference type="AlphaFoldDB" id="A0A1I2RQG4"/>
<dbReference type="PANTHER" id="PTHR33803:SF3">
    <property type="entry name" value="BLL1974 PROTEIN"/>
    <property type="match status" value="1"/>
</dbReference>
<dbReference type="EMBL" id="FOOY01000010">
    <property type="protein sequence ID" value="SFG42945.1"/>
    <property type="molecule type" value="Genomic_DNA"/>
</dbReference>
<feature type="domain" description="Transposase InsH N-terminal" evidence="1">
    <location>
        <begin position="38"/>
        <end position="131"/>
    </location>
</feature>
<sequence length="490" mass="56753">MTRFSMHFLIDGVLGMVYRTKTVQLSIESFGQELGVSLSPENKWVQLADQLPWTQMEEVYRVVFPSPLGRAGKPFRLLFGAQLIKQSTGLSDADLVTAIRDTPAYQYFIGCPTYVVSRPFDPSALTHFRKRIAPISTQLRQIMGVWCKTQLQDSLGDEQKTMILDATVMPVNIRFPQDYSLLNQARTFLEKMITELAHQLHVPIPRTYKREAHKAYVTFTKKPRRTAKETRHQVKTQLQYVRRDLRYVDELRAKGGELTEKQHSRLTTIQHLFTQQEFMYRNKTHRVDHRIVSLSQPYVRPIKRGKAKQNTEFGPKIDTSIQDGIIEIERVDFNAFNESTDFQKAIERYKEQHDHYPDEVLADKLYRNRENIAFAKERGISIIGPKLGRKPKNVDEKQRRADNAAARDAENRRGEIERRFAFIKQKCGLGLVRAKTAETIAVTIDMGITMANIDMVLRLFSLALLLVIKIKDTYLTISYKIRKETEFLPA</sequence>
<keyword evidence="4" id="KW-1185">Reference proteome</keyword>
<gene>
    <name evidence="3" type="ORF">SAMN02982927_01680</name>
</gene>
<name>A0A1I2RQG4_9BACL</name>
<evidence type="ECO:0000259" key="1">
    <source>
        <dbReference type="Pfam" id="PF05598"/>
    </source>
</evidence>
<dbReference type="NCBIfam" id="NF033578">
    <property type="entry name" value="transpos_IS5_1"/>
    <property type="match status" value="1"/>
</dbReference>
<dbReference type="Pfam" id="PF05598">
    <property type="entry name" value="DUF772"/>
    <property type="match status" value="1"/>
</dbReference>
<dbReference type="Pfam" id="PF13586">
    <property type="entry name" value="DDE_Tnp_1_2"/>
    <property type="match status" value="1"/>
</dbReference>
<reference evidence="4" key="1">
    <citation type="submission" date="2016-10" db="EMBL/GenBank/DDBJ databases">
        <authorList>
            <person name="Varghese N."/>
            <person name="Submissions S."/>
        </authorList>
    </citation>
    <scope>NUCLEOTIDE SEQUENCE [LARGE SCALE GENOMIC DNA]</scope>
    <source>
        <strain evidence="4">ATCC 700379</strain>
    </source>
</reference>
<dbReference type="PANTHER" id="PTHR33803">
    <property type="entry name" value="IS1478 TRANSPOSASE"/>
    <property type="match status" value="1"/>
</dbReference>
<evidence type="ECO:0000259" key="2">
    <source>
        <dbReference type="Pfam" id="PF13586"/>
    </source>
</evidence>
<organism evidence="3 4">
    <name type="scientific">Sporolactobacillus nakayamae</name>
    <dbReference type="NCBI Taxonomy" id="269670"/>
    <lineage>
        <taxon>Bacteria</taxon>
        <taxon>Bacillati</taxon>
        <taxon>Bacillota</taxon>
        <taxon>Bacilli</taxon>
        <taxon>Bacillales</taxon>
        <taxon>Sporolactobacillaceae</taxon>
        <taxon>Sporolactobacillus</taxon>
    </lineage>
</organism>
<feature type="domain" description="Transposase DDE" evidence="2">
    <location>
        <begin position="360"/>
        <end position="452"/>
    </location>
</feature>
<dbReference type="Proteomes" id="UP000198752">
    <property type="component" value="Unassembled WGS sequence"/>
</dbReference>
<evidence type="ECO:0000313" key="4">
    <source>
        <dbReference type="Proteomes" id="UP000198752"/>
    </source>
</evidence>
<dbReference type="STRING" id="269670.SAMN02982927_01680"/>
<dbReference type="InterPro" id="IPR047710">
    <property type="entry name" value="Transpos_IS5-like"/>
</dbReference>
<evidence type="ECO:0000313" key="3">
    <source>
        <dbReference type="EMBL" id="SFG42945.1"/>
    </source>
</evidence>
<dbReference type="InterPro" id="IPR025668">
    <property type="entry name" value="Tnp_DDE_dom"/>
</dbReference>
<dbReference type="InterPro" id="IPR008490">
    <property type="entry name" value="Transposase_InsH_N"/>
</dbReference>
<proteinExistence type="predicted"/>
<protein>
    <submittedName>
        <fullName evidence="3">Transposase domain</fullName>
    </submittedName>
</protein>